<proteinExistence type="predicted"/>
<feature type="compositionally biased region" description="Basic residues" evidence="1">
    <location>
        <begin position="233"/>
        <end position="242"/>
    </location>
</feature>
<protein>
    <submittedName>
        <fullName evidence="2">Uncharacterized protein</fullName>
    </submittedName>
</protein>
<feature type="region of interest" description="Disordered" evidence="1">
    <location>
        <begin position="224"/>
        <end position="263"/>
    </location>
</feature>
<feature type="compositionally biased region" description="Polar residues" evidence="1">
    <location>
        <begin position="89"/>
        <end position="98"/>
    </location>
</feature>
<accession>A0ABW6YTB8</accession>
<feature type="compositionally biased region" description="Polar residues" evidence="1">
    <location>
        <begin position="115"/>
        <end position="124"/>
    </location>
</feature>
<organism evidence="2 3">
    <name type="scientific">Streptomyces eurythermus</name>
    <dbReference type="NCBI Taxonomy" id="42237"/>
    <lineage>
        <taxon>Bacteria</taxon>
        <taxon>Bacillati</taxon>
        <taxon>Actinomycetota</taxon>
        <taxon>Actinomycetes</taxon>
        <taxon>Kitasatosporales</taxon>
        <taxon>Streptomycetaceae</taxon>
        <taxon>Streptomyces</taxon>
    </lineage>
</organism>
<feature type="compositionally biased region" description="Basic and acidic residues" evidence="1">
    <location>
        <begin position="61"/>
        <end position="85"/>
    </location>
</feature>
<comment type="caution">
    <text evidence="2">The sequence shown here is derived from an EMBL/GenBank/DDBJ whole genome shotgun (WGS) entry which is preliminary data.</text>
</comment>
<evidence type="ECO:0000256" key="1">
    <source>
        <dbReference type="SAM" id="MobiDB-lite"/>
    </source>
</evidence>
<evidence type="ECO:0000313" key="3">
    <source>
        <dbReference type="Proteomes" id="UP001603418"/>
    </source>
</evidence>
<gene>
    <name evidence="2" type="ORF">ACF1HC_10760</name>
</gene>
<evidence type="ECO:0000313" key="2">
    <source>
        <dbReference type="EMBL" id="MFF9882076.1"/>
    </source>
</evidence>
<sequence length="263" mass="29038">MGLDRKKERGEREEKALPPRTSAPQSTEAAPFLGNRQVGQPSLMAVQRTAGNAVAAARVQRVTDEEREKANARRERWAKRADKRGGTQPAASFTTHQTPFGPYNERPGRGGAPYISSNREQYPGTQGDDRYVREGQNQFDGLIPTLDAEHFDILVEALKGGQLSEEQIDQLSDEQCRAAAMLIGIAKAEEVREPGAIKHIRSALRRQANPEHEAPEFLNDFPQARIGGAQHEKRVRSGKTRRASPEVETILDASSSSDESMSD</sequence>
<feature type="region of interest" description="Disordered" evidence="1">
    <location>
        <begin position="52"/>
        <end position="132"/>
    </location>
</feature>
<dbReference type="Proteomes" id="UP001603418">
    <property type="component" value="Unassembled WGS sequence"/>
</dbReference>
<dbReference type="RefSeq" id="WP_244405352.1">
    <property type="nucleotide sequence ID" value="NZ_JBEYZS010000024.1"/>
</dbReference>
<keyword evidence="3" id="KW-1185">Reference proteome</keyword>
<feature type="region of interest" description="Disordered" evidence="1">
    <location>
        <begin position="1"/>
        <end position="34"/>
    </location>
</feature>
<feature type="compositionally biased region" description="Low complexity" evidence="1">
    <location>
        <begin position="252"/>
        <end position="263"/>
    </location>
</feature>
<reference evidence="2 3" key="1">
    <citation type="submission" date="2024-10" db="EMBL/GenBank/DDBJ databases">
        <title>The Natural Products Discovery Center: Release of the First 8490 Sequenced Strains for Exploring Actinobacteria Biosynthetic Diversity.</title>
        <authorList>
            <person name="Kalkreuter E."/>
            <person name="Kautsar S.A."/>
            <person name="Yang D."/>
            <person name="Bader C.D."/>
            <person name="Teijaro C.N."/>
            <person name="Fluegel L."/>
            <person name="Davis C.M."/>
            <person name="Simpson J.R."/>
            <person name="Lauterbach L."/>
            <person name="Steele A.D."/>
            <person name="Gui C."/>
            <person name="Meng S."/>
            <person name="Li G."/>
            <person name="Viehrig K."/>
            <person name="Ye F."/>
            <person name="Su P."/>
            <person name="Kiefer A.F."/>
            <person name="Nichols A."/>
            <person name="Cepeda A.J."/>
            <person name="Yan W."/>
            <person name="Fan B."/>
            <person name="Jiang Y."/>
            <person name="Adhikari A."/>
            <person name="Zheng C.-J."/>
            <person name="Schuster L."/>
            <person name="Cowan T.M."/>
            <person name="Smanski M.J."/>
            <person name="Chevrette M.G."/>
            <person name="De Carvalho L.P.S."/>
            <person name="Shen B."/>
        </authorList>
    </citation>
    <scope>NUCLEOTIDE SEQUENCE [LARGE SCALE GENOMIC DNA]</scope>
    <source>
        <strain evidence="2 3">NPDC013366</strain>
    </source>
</reference>
<name>A0ABW6YTB8_9ACTN</name>
<feature type="compositionally biased region" description="Basic and acidic residues" evidence="1">
    <location>
        <begin position="1"/>
        <end position="17"/>
    </location>
</feature>
<dbReference type="EMBL" id="JBICBM010000004">
    <property type="protein sequence ID" value="MFF9882076.1"/>
    <property type="molecule type" value="Genomic_DNA"/>
</dbReference>